<dbReference type="GO" id="GO:0003700">
    <property type="term" value="F:DNA-binding transcription factor activity"/>
    <property type="evidence" value="ECO:0007669"/>
    <property type="project" value="InterPro"/>
</dbReference>
<dbReference type="InterPro" id="IPR036390">
    <property type="entry name" value="WH_DNA-bd_sf"/>
</dbReference>
<dbReference type="AlphaFoldDB" id="A0A2P8DVC6"/>
<proteinExistence type="predicted"/>
<dbReference type="Pfam" id="PF12802">
    <property type="entry name" value="MarR_2"/>
    <property type="match status" value="1"/>
</dbReference>
<gene>
    <name evidence="2" type="ORF">CLV30_115102</name>
</gene>
<dbReference type="PROSITE" id="PS50995">
    <property type="entry name" value="HTH_MARR_2"/>
    <property type="match status" value="1"/>
</dbReference>
<dbReference type="PANTHER" id="PTHR33164">
    <property type="entry name" value="TRANSCRIPTIONAL REGULATOR, MARR FAMILY"/>
    <property type="match status" value="1"/>
</dbReference>
<dbReference type="InterPro" id="IPR000835">
    <property type="entry name" value="HTH_MarR-typ"/>
</dbReference>
<protein>
    <submittedName>
        <fullName evidence="2">DNA-binding MarR family transcriptional regulator</fullName>
    </submittedName>
</protein>
<organism evidence="2 3">
    <name type="scientific">Haloactinopolyspora alba</name>
    <dbReference type="NCBI Taxonomy" id="648780"/>
    <lineage>
        <taxon>Bacteria</taxon>
        <taxon>Bacillati</taxon>
        <taxon>Actinomycetota</taxon>
        <taxon>Actinomycetes</taxon>
        <taxon>Jiangellales</taxon>
        <taxon>Jiangellaceae</taxon>
        <taxon>Haloactinopolyspora</taxon>
    </lineage>
</organism>
<dbReference type="OrthoDB" id="3237509at2"/>
<dbReference type="InterPro" id="IPR039422">
    <property type="entry name" value="MarR/SlyA-like"/>
</dbReference>
<dbReference type="Gene3D" id="1.10.10.10">
    <property type="entry name" value="Winged helix-like DNA-binding domain superfamily/Winged helix DNA-binding domain"/>
    <property type="match status" value="1"/>
</dbReference>
<evidence type="ECO:0000259" key="1">
    <source>
        <dbReference type="PROSITE" id="PS50995"/>
    </source>
</evidence>
<feature type="domain" description="HTH marR-type" evidence="1">
    <location>
        <begin position="27"/>
        <end position="162"/>
    </location>
</feature>
<reference evidence="2 3" key="1">
    <citation type="submission" date="2018-03" db="EMBL/GenBank/DDBJ databases">
        <title>Genomic Encyclopedia of Archaeal and Bacterial Type Strains, Phase II (KMG-II): from individual species to whole genera.</title>
        <authorList>
            <person name="Goeker M."/>
        </authorList>
    </citation>
    <scope>NUCLEOTIDE SEQUENCE [LARGE SCALE GENOMIC DNA]</scope>
    <source>
        <strain evidence="2 3">DSM 45211</strain>
    </source>
</reference>
<dbReference type="InterPro" id="IPR036388">
    <property type="entry name" value="WH-like_DNA-bd_sf"/>
</dbReference>
<keyword evidence="3" id="KW-1185">Reference proteome</keyword>
<evidence type="ECO:0000313" key="2">
    <source>
        <dbReference type="EMBL" id="PSL01166.1"/>
    </source>
</evidence>
<name>A0A2P8DVC6_9ACTN</name>
<dbReference type="Proteomes" id="UP000243528">
    <property type="component" value="Unassembled WGS sequence"/>
</dbReference>
<evidence type="ECO:0000313" key="3">
    <source>
        <dbReference type="Proteomes" id="UP000243528"/>
    </source>
</evidence>
<dbReference type="PANTHER" id="PTHR33164:SF104">
    <property type="entry name" value="TRANSCRIPTIONAL REGULATORY PROTEIN"/>
    <property type="match status" value="1"/>
</dbReference>
<dbReference type="GO" id="GO:0006950">
    <property type="term" value="P:response to stress"/>
    <property type="evidence" value="ECO:0007669"/>
    <property type="project" value="TreeGrafter"/>
</dbReference>
<sequence length="176" mass="19281">MTTDDEDGADRIRAGWRRELPDVPVGPIGVITRIWRLAQLFTADRERTLDRLGLDSSTLDLLSTLRRSGPPYELTSGQIAARSFVSAGAVSQRIARAEAAGLVRRARSGADGRSVAVRLTDEGRRMNEDAVADLLRHEETLLDGLGATEHDELAATLKVLLGQLTRRFDAEDRPPP</sequence>
<dbReference type="EMBL" id="PYGE01000015">
    <property type="protein sequence ID" value="PSL01166.1"/>
    <property type="molecule type" value="Genomic_DNA"/>
</dbReference>
<dbReference type="SMART" id="SM00347">
    <property type="entry name" value="HTH_MARR"/>
    <property type="match status" value="1"/>
</dbReference>
<dbReference type="SUPFAM" id="SSF46785">
    <property type="entry name" value="Winged helix' DNA-binding domain"/>
    <property type="match status" value="1"/>
</dbReference>
<dbReference type="GO" id="GO:0003677">
    <property type="term" value="F:DNA binding"/>
    <property type="evidence" value="ECO:0007669"/>
    <property type="project" value="UniProtKB-KW"/>
</dbReference>
<comment type="caution">
    <text evidence="2">The sequence shown here is derived from an EMBL/GenBank/DDBJ whole genome shotgun (WGS) entry which is preliminary data.</text>
</comment>
<accession>A0A2P8DVC6</accession>
<keyword evidence="2" id="KW-0238">DNA-binding</keyword>
<dbReference type="RefSeq" id="WP_106538734.1">
    <property type="nucleotide sequence ID" value="NZ_ML142900.1"/>
</dbReference>